<dbReference type="AlphaFoldDB" id="A0A4R3RDD0"/>
<proteinExistence type="predicted"/>
<comment type="caution">
    <text evidence="2">The sequence shown here is derived from an EMBL/GenBank/DDBJ whole genome shotgun (WGS) entry which is preliminary data.</text>
</comment>
<accession>A0A4R3RDD0</accession>
<feature type="transmembrane region" description="Helical" evidence="1">
    <location>
        <begin position="20"/>
        <end position="41"/>
    </location>
</feature>
<evidence type="ECO:0000313" key="2">
    <source>
        <dbReference type="EMBL" id="TCU33508.1"/>
    </source>
</evidence>
<dbReference type="RefSeq" id="WP_132553058.1">
    <property type="nucleotide sequence ID" value="NZ_SMBK01000015.1"/>
</dbReference>
<reference evidence="2 3" key="1">
    <citation type="submission" date="2019-03" db="EMBL/GenBank/DDBJ databases">
        <title>Genomic Encyclopedia of Type Strains, Phase IV (KMG-V): Genome sequencing to study the core and pangenomes of soil and plant-associated prokaryotes.</title>
        <authorList>
            <person name="Whitman W."/>
        </authorList>
    </citation>
    <scope>NUCLEOTIDE SEQUENCE [LARGE SCALE GENOMIC DNA]</scope>
    <source>
        <strain evidence="2 3">IE4868</strain>
    </source>
</reference>
<dbReference type="Proteomes" id="UP000295507">
    <property type="component" value="Unassembled WGS sequence"/>
</dbReference>
<dbReference type="InterPro" id="IPR041197">
    <property type="entry name" value="LD_cluster3"/>
</dbReference>
<dbReference type="Pfam" id="PF18180">
    <property type="entry name" value="LD_cluster3"/>
    <property type="match status" value="1"/>
</dbReference>
<keyword evidence="1" id="KW-0472">Membrane</keyword>
<name>A0A4R3RDD0_9HYPH</name>
<organism evidence="2 3">
    <name type="scientific">Rhizobium azibense</name>
    <dbReference type="NCBI Taxonomy" id="1136135"/>
    <lineage>
        <taxon>Bacteria</taxon>
        <taxon>Pseudomonadati</taxon>
        <taxon>Pseudomonadota</taxon>
        <taxon>Alphaproteobacteria</taxon>
        <taxon>Hyphomicrobiales</taxon>
        <taxon>Rhizobiaceae</taxon>
        <taxon>Rhizobium/Agrobacterium group</taxon>
        <taxon>Rhizobium</taxon>
    </lineage>
</organism>
<dbReference type="EMBL" id="SMBK01000015">
    <property type="protein sequence ID" value="TCU33508.1"/>
    <property type="molecule type" value="Genomic_DNA"/>
</dbReference>
<sequence length="217" mass="24236">MGEAIFLSAGVPDPRRGPEFAATADTVAITAAVSALAYVALGRRRLIWGGHPAITPMILVMSEGMGVDYAEWVTLYQSEFFEDEFPEDNERFRNVVLTERLMDDRDASLQLMRERMFKENEFAAAVFIGGMGGIVAEYEMFTQLQPSAKVIPVTSTGGASLDVAAKLGKVPSDFNDQRDYVALFHEYLDISVKEERFRVPGEQPVVVEDRFWSARRP</sequence>
<keyword evidence="1" id="KW-0812">Transmembrane</keyword>
<evidence type="ECO:0000256" key="1">
    <source>
        <dbReference type="SAM" id="Phobius"/>
    </source>
</evidence>
<evidence type="ECO:0000313" key="3">
    <source>
        <dbReference type="Proteomes" id="UP000295507"/>
    </source>
</evidence>
<feature type="transmembrane region" description="Helical" evidence="1">
    <location>
        <begin position="122"/>
        <end position="141"/>
    </location>
</feature>
<protein>
    <submittedName>
        <fullName evidence="2">Uncharacterized protein</fullName>
    </submittedName>
</protein>
<gene>
    <name evidence="2" type="ORF">EV129_11513</name>
</gene>
<keyword evidence="1" id="KW-1133">Transmembrane helix</keyword>